<keyword evidence="1" id="KW-0175">Coiled coil</keyword>
<keyword evidence="3" id="KW-1185">Reference proteome</keyword>
<accession>A0ABS6EWU9</accession>
<evidence type="ECO:0000313" key="2">
    <source>
        <dbReference type="EMBL" id="MBU5590704.1"/>
    </source>
</evidence>
<dbReference type="EMBL" id="JAHLQL010000001">
    <property type="protein sequence ID" value="MBU5590704.1"/>
    <property type="molecule type" value="Genomic_DNA"/>
</dbReference>
<evidence type="ECO:0000256" key="1">
    <source>
        <dbReference type="SAM" id="Coils"/>
    </source>
</evidence>
<organism evidence="2 3">
    <name type="scientific">Clostridium simiarum</name>
    <dbReference type="NCBI Taxonomy" id="2841506"/>
    <lineage>
        <taxon>Bacteria</taxon>
        <taxon>Bacillati</taxon>
        <taxon>Bacillota</taxon>
        <taxon>Clostridia</taxon>
        <taxon>Eubacteriales</taxon>
        <taxon>Clostridiaceae</taxon>
        <taxon>Clostridium</taxon>
    </lineage>
</organism>
<gene>
    <name evidence="2" type="ORF">KQI89_02925</name>
</gene>
<protein>
    <submittedName>
        <fullName evidence="2">Uncharacterized protein</fullName>
    </submittedName>
</protein>
<proteinExistence type="predicted"/>
<dbReference type="Proteomes" id="UP000736583">
    <property type="component" value="Unassembled WGS sequence"/>
</dbReference>
<comment type="caution">
    <text evidence="2">The sequence shown here is derived from an EMBL/GenBank/DDBJ whole genome shotgun (WGS) entry which is preliminary data.</text>
</comment>
<feature type="coiled-coil region" evidence="1">
    <location>
        <begin position="8"/>
        <end position="35"/>
    </location>
</feature>
<name>A0ABS6EWU9_9CLOT</name>
<evidence type="ECO:0000313" key="3">
    <source>
        <dbReference type="Proteomes" id="UP000736583"/>
    </source>
</evidence>
<dbReference type="RefSeq" id="WP_216455815.1">
    <property type="nucleotide sequence ID" value="NZ_JAHLQL010000001.1"/>
</dbReference>
<sequence>MDFVVNKVMDIDRDAENYRKKIEELIGDKQRELEKRINYMNLQWEEEGKSIKKTILLTTLNYAEKKAEEIKKEKEEQISVIEEKFFNNKSKIVDEVFSKIIHSL</sequence>
<reference evidence="2 3" key="1">
    <citation type="submission" date="2021-06" db="EMBL/GenBank/DDBJ databases">
        <authorList>
            <person name="Sun Q."/>
            <person name="Li D."/>
        </authorList>
    </citation>
    <scope>NUCLEOTIDE SEQUENCE [LARGE SCALE GENOMIC DNA]</scope>
    <source>
        <strain evidence="2 3">MSJ-4</strain>
    </source>
</reference>